<feature type="compositionally biased region" description="Polar residues" evidence="6">
    <location>
        <begin position="370"/>
        <end position="386"/>
    </location>
</feature>
<evidence type="ECO:0000313" key="9">
    <source>
        <dbReference type="EMBL" id="PGH16600.1"/>
    </source>
</evidence>
<feature type="domain" description="Rhodopsin" evidence="8">
    <location>
        <begin position="39"/>
        <end position="276"/>
    </location>
</feature>
<dbReference type="STRING" id="1447875.A0A2B7Y5T7"/>
<dbReference type="InterPro" id="IPR049326">
    <property type="entry name" value="Rhodopsin_dom_fungi"/>
</dbReference>
<reference evidence="9 10" key="1">
    <citation type="submission" date="2017-10" db="EMBL/GenBank/DDBJ databases">
        <title>Comparative genomics in systemic dimorphic fungi from Ajellomycetaceae.</title>
        <authorList>
            <person name="Munoz J.F."/>
            <person name="Mcewen J.G."/>
            <person name="Clay O.K."/>
            <person name="Cuomo C.A."/>
        </authorList>
    </citation>
    <scope>NUCLEOTIDE SEQUENCE [LARGE SCALE GENOMIC DNA]</scope>
    <source>
        <strain evidence="9 10">UAMH5409</strain>
    </source>
</reference>
<feature type="transmembrane region" description="Helical" evidence="7">
    <location>
        <begin position="134"/>
        <end position="156"/>
    </location>
</feature>
<keyword evidence="2 7" id="KW-0812">Transmembrane</keyword>
<dbReference type="OrthoDB" id="444631at2759"/>
<evidence type="ECO:0000313" key="10">
    <source>
        <dbReference type="Proteomes" id="UP000223968"/>
    </source>
</evidence>
<dbReference type="Pfam" id="PF20684">
    <property type="entry name" value="Fung_rhodopsin"/>
    <property type="match status" value="1"/>
</dbReference>
<keyword evidence="3 7" id="KW-1133">Transmembrane helix</keyword>
<feature type="transmembrane region" description="Helical" evidence="7">
    <location>
        <begin position="213"/>
        <end position="234"/>
    </location>
</feature>
<feature type="region of interest" description="Disordered" evidence="6">
    <location>
        <begin position="349"/>
        <end position="392"/>
    </location>
</feature>
<feature type="transmembrane region" description="Helical" evidence="7">
    <location>
        <begin position="254"/>
        <end position="275"/>
    </location>
</feature>
<keyword evidence="4 7" id="KW-0472">Membrane</keyword>
<dbReference type="Proteomes" id="UP000223968">
    <property type="component" value="Unassembled WGS sequence"/>
</dbReference>
<comment type="caution">
    <text evidence="9">The sequence shown here is derived from an EMBL/GenBank/DDBJ whole genome shotgun (WGS) entry which is preliminary data.</text>
</comment>
<dbReference type="InterPro" id="IPR052337">
    <property type="entry name" value="SAT4-like"/>
</dbReference>
<accession>A0A2B7Y5T7</accession>
<dbReference type="AlphaFoldDB" id="A0A2B7Y5T7"/>
<feature type="transmembrane region" description="Helical" evidence="7">
    <location>
        <begin position="55"/>
        <end position="85"/>
    </location>
</feature>
<evidence type="ECO:0000256" key="4">
    <source>
        <dbReference type="ARBA" id="ARBA00023136"/>
    </source>
</evidence>
<evidence type="ECO:0000256" key="2">
    <source>
        <dbReference type="ARBA" id="ARBA00022692"/>
    </source>
</evidence>
<feature type="transmembrane region" description="Helical" evidence="7">
    <location>
        <begin position="105"/>
        <end position="127"/>
    </location>
</feature>
<keyword evidence="10" id="KW-1185">Reference proteome</keyword>
<sequence>MEGVNYDYTGTVVPLAPGGVTLISVSVVITVLATIWTGLRVLARRLKKIDIQPEDYMVIAALVMLYVEAGFIISMTVVGGIGRHAWEVRPENMKLMFKLSYGMQYSYGIGLGLVKCSLCLTISRVFFFTPYRISAYVAFGLSVAWTLVVILNSLLICRPISMFWGDISPGGKCGDQNKAFAAVGIMDVLVDLLILIIPLPSIFKLQMPIANRIALALVFALGVSTIIVGIIRTIKVVSMSFNDPTYTGMVPDLLTILEVGVGIIVSSSTILRPVFDRVFHSISSMPGSFKSYSLSRSQGHSHSHSQSQSRSRSRSTRYSDATRLGASPIDNPVKVQIWADEMSLDDRKRPPYGRTVVIDDHSSEEGILSPNDTRYPTSQSDLVNTGRSKRGL</sequence>
<evidence type="ECO:0000256" key="3">
    <source>
        <dbReference type="ARBA" id="ARBA00022989"/>
    </source>
</evidence>
<feature type="transmembrane region" description="Helical" evidence="7">
    <location>
        <begin position="20"/>
        <end position="43"/>
    </location>
</feature>
<evidence type="ECO:0000256" key="5">
    <source>
        <dbReference type="ARBA" id="ARBA00038359"/>
    </source>
</evidence>
<protein>
    <recommendedName>
        <fullName evidence="8">Rhodopsin domain-containing protein</fullName>
    </recommendedName>
</protein>
<evidence type="ECO:0000256" key="1">
    <source>
        <dbReference type="ARBA" id="ARBA00004141"/>
    </source>
</evidence>
<evidence type="ECO:0000256" key="6">
    <source>
        <dbReference type="SAM" id="MobiDB-lite"/>
    </source>
</evidence>
<name>A0A2B7Y5T7_9EURO</name>
<proteinExistence type="inferred from homology"/>
<feature type="compositionally biased region" description="Low complexity" evidence="6">
    <location>
        <begin position="293"/>
        <end position="310"/>
    </location>
</feature>
<dbReference type="PANTHER" id="PTHR33048">
    <property type="entry name" value="PTH11-LIKE INTEGRAL MEMBRANE PROTEIN (AFU_ORTHOLOGUE AFUA_5G11245)"/>
    <property type="match status" value="1"/>
</dbReference>
<feature type="transmembrane region" description="Helical" evidence="7">
    <location>
        <begin position="179"/>
        <end position="201"/>
    </location>
</feature>
<gene>
    <name evidence="9" type="ORF">AJ79_01706</name>
</gene>
<organism evidence="9 10">
    <name type="scientific">Helicocarpus griseus UAMH5409</name>
    <dbReference type="NCBI Taxonomy" id="1447875"/>
    <lineage>
        <taxon>Eukaryota</taxon>
        <taxon>Fungi</taxon>
        <taxon>Dikarya</taxon>
        <taxon>Ascomycota</taxon>
        <taxon>Pezizomycotina</taxon>
        <taxon>Eurotiomycetes</taxon>
        <taxon>Eurotiomycetidae</taxon>
        <taxon>Onygenales</taxon>
        <taxon>Ajellomycetaceae</taxon>
        <taxon>Helicocarpus</taxon>
    </lineage>
</organism>
<feature type="region of interest" description="Disordered" evidence="6">
    <location>
        <begin position="293"/>
        <end position="327"/>
    </location>
</feature>
<dbReference type="GO" id="GO:0016020">
    <property type="term" value="C:membrane"/>
    <property type="evidence" value="ECO:0007669"/>
    <property type="project" value="UniProtKB-SubCell"/>
</dbReference>
<comment type="similarity">
    <text evidence="5">Belongs to the SAT4 family.</text>
</comment>
<comment type="subcellular location">
    <subcellularLocation>
        <location evidence="1">Membrane</location>
        <topology evidence="1">Multi-pass membrane protein</topology>
    </subcellularLocation>
</comment>
<dbReference type="EMBL" id="PDNB01000016">
    <property type="protein sequence ID" value="PGH16600.1"/>
    <property type="molecule type" value="Genomic_DNA"/>
</dbReference>
<evidence type="ECO:0000256" key="7">
    <source>
        <dbReference type="SAM" id="Phobius"/>
    </source>
</evidence>
<dbReference type="PANTHER" id="PTHR33048:SF47">
    <property type="entry name" value="INTEGRAL MEMBRANE PROTEIN-RELATED"/>
    <property type="match status" value="1"/>
</dbReference>
<evidence type="ECO:0000259" key="8">
    <source>
        <dbReference type="Pfam" id="PF20684"/>
    </source>
</evidence>